<dbReference type="EMBL" id="AE017261">
    <property type="protein sequence ID" value="AAT44114.1"/>
    <property type="molecule type" value="Genomic_DNA"/>
</dbReference>
<dbReference type="OrthoDB" id="42357at2157"/>
<evidence type="ECO:0000256" key="1">
    <source>
        <dbReference type="ARBA" id="ARBA00004651"/>
    </source>
</evidence>
<feature type="transmembrane region" description="Helical" evidence="7">
    <location>
        <begin position="814"/>
        <end position="840"/>
    </location>
</feature>
<dbReference type="Gene3D" id="1.20.1640.10">
    <property type="entry name" value="Multidrug efflux transporter AcrB transmembrane domain"/>
    <property type="match status" value="2"/>
</dbReference>
<dbReference type="InterPro" id="IPR004869">
    <property type="entry name" value="MMPL_dom"/>
</dbReference>
<feature type="transmembrane region" description="Helical" evidence="7">
    <location>
        <begin position="363"/>
        <end position="386"/>
    </location>
</feature>
<feature type="transmembrane region" description="Helical" evidence="7">
    <location>
        <begin position="680"/>
        <end position="701"/>
    </location>
</feature>
<feature type="transmembrane region" description="Helical" evidence="7">
    <location>
        <begin position="336"/>
        <end position="356"/>
    </location>
</feature>
<feature type="transmembrane region" description="Helical" evidence="7">
    <location>
        <begin position="12"/>
        <end position="32"/>
    </location>
</feature>
<sequence length="844" mass="93307">MVISKSIIKRRVLLIIIWAIVLVAIIPAVTGYTHYISYSNSSPVGPGSESSIAQHIIEKKFPDNSSLIVVVNGNSPSKNMASTVLGFQSNLSGLGLKNYYSSSSVYSEYAAYINNEINASISSRIIYDYTMIKNNAIEIFSEPAEFYILWSHDGFNNSSINKNVMGSFSPGTYREKFYSAIINSTGSPYNRVESSIGRSIVMDLFNATAFKYLNITDYNNKSSIINATSYMLNYSGLSYYIINSVVSSSNPGIFYVTHYGIYNAPSFISSAYVAGNISLIYIDFDTPAGRDVMGSYTASELAFPAVNNLAMKTFKNAIVTGNGAISYETNKETQKAGFAFGLIFIFLAVAILFAALSWKSSILVIIFSGIALLLGYTSEYITGLILHSVSYIVNYTLTAVILGISADYLLFIISRYRDELRSGSDEKTALETSIRSSGRSILISGITVAFSLATFSFIPGFKSWGITLFLAVIFTIALETTLLPVIISFLGRSLFLRFALKPDINDKEKSKFYKAAEGAISKKFLVIIIIIILGSSGIYAFFNAPVTYNFNTGLPQNLESVRGLNLIDKSFGSSTLYPVYVIVNESIGSEKIENISYYIASLGWVDRAYGPYINGKYVNKSIGYSSYKIDSHYVYYILYSRYSPYSKNAINAVSQLRSNHDLIIGGITSTIIDEAHQNKIIYSELEILIVLVIGIIIGVSFRSWRYPVISLSGVFFSVSWTTGILYLISKYILHEALIYLIPVILFIILFSLGNDYTVFIISRIREYSSLNRDNAIKIGISTSGRVVTTLGIILAVSLGALSFIPVAFLEQLGISFIISLIIDTFIIRIFYFPAMISALFKNKI</sequence>
<evidence type="ECO:0000256" key="7">
    <source>
        <dbReference type="SAM" id="Phobius"/>
    </source>
</evidence>
<dbReference type="eggNOG" id="arCOG02175">
    <property type="taxonomic scope" value="Archaea"/>
</dbReference>
<feature type="transmembrane region" description="Helical" evidence="7">
    <location>
        <begin position="740"/>
        <end position="761"/>
    </location>
</feature>
<dbReference type="PANTHER" id="PTHR33406">
    <property type="entry name" value="MEMBRANE PROTEIN MJ1562-RELATED"/>
    <property type="match status" value="1"/>
</dbReference>
<evidence type="ECO:0000256" key="4">
    <source>
        <dbReference type="ARBA" id="ARBA00022692"/>
    </source>
</evidence>
<organism evidence="9 10">
    <name type="scientific">Picrophilus torridus (strain ATCC 700027 / DSM 9790 / JCM 10055 / NBRC 100828 / KAW 2/3)</name>
    <dbReference type="NCBI Taxonomy" id="1122961"/>
    <lineage>
        <taxon>Archaea</taxon>
        <taxon>Methanobacteriati</taxon>
        <taxon>Thermoplasmatota</taxon>
        <taxon>Thermoplasmata</taxon>
        <taxon>Thermoplasmatales</taxon>
        <taxon>Picrophilaceae</taxon>
        <taxon>Picrophilus</taxon>
    </lineage>
</organism>
<name>Q6KYT8_PICTO</name>
<comment type="subcellular location">
    <subcellularLocation>
        <location evidence="1">Cell membrane</location>
        <topology evidence="1">Multi-pass membrane protein</topology>
    </subcellularLocation>
</comment>
<feature type="transmembrane region" description="Helical" evidence="7">
    <location>
        <begin position="708"/>
        <end position="728"/>
    </location>
</feature>
<evidence type="ECO:0000313" key="9">
    <source>
        <dbReference type="EMBL" id="AAT44114.1"/>
    </source>
</evidence>
<proteinExistence type="inferred from homology"/>
<dbReference type="Proteomes" id="UP000000438">
    <property type="component" value="Chromosome"/>
</dbReference>
<dbReference type="PaxDb" id="263820-PTO1529"/>
<gene>
    <name evidence="9" type="ordered locus">PTO1529</name>
</gene>
<dbReference type="InterPro" id="IPR050545">
    <property type="entry name" value="Mycobact_MmpL"/>
</dbReference>
<dbReference type="GeneID" id="2844982"/>
<dbReference type="InParanoid" id="Q6KYT8"/>
<evidence type="ECO:0000256" key="3">
    <source>
        <dbReference type="ARBA" id="ARBA00022475"/>
    </source>
</evidence>
<reference evidence="9 10" key="1">
    <citation type="journal article" date="2004" name="Proc. Natl. Acad. Sci. U.S.A.">
        <title>Genome sequence of Picrophilus torridus and its implications for life around pH 0.</title>
        <authorList>
            <person name="Futterer O."/>
            <person name="Angelov A."/>
            <person name="Liesegang H."/>
            <person name="Gottschalk G."/>
            <person name="Schleper C."/>
            <person name="Schepers B."/>
            <person name="Dock C."/>
            <person name="Antranikian G."/>
            <person name="Liebl W."/>
        </authorList>
    </citation>
    <scope>NUCLEOTIDE SEQUENCE [LARGE SCALE GENOMIC DNA]</scope>
    <source>
        <strain evidence="10">ATCC 700027 / DSM 9790 / JCM 10055 / NBRC 100828</strain>
    </source>
</reference>
<evidence type="ECO:0000313" key="10">
    <source>
        <dbReference type="Proteomes" id="UP000000438"/>
    </source>
</evidence>
<accession>Q6KYT8</accession>
<dbReference type="GO" id="GO:0005886">
    <property type="term" value="C:plasma membrane"/>
    <property type="evidence" value="ECO:0007669"/>
    <property type="project" value="UniProtKB-SubCell"/>
</dbReference>
<keyword evidence="5 7" id="KW-1133">Transmembrane helix</keyword>
<evidence type="ECO:0000256" key="2">
    <source>
        <dbReference type="ARBA" id="ARBA00010157"/>
    </source>
</evidence>
<comment type="similarity">
    <text evidence="2">Belongs to the resistance-nodulation-cell division (RND) (TC 2.A.6) family. MmpL subfamily.</text>
</comment>
<dbReference type="STRING" id="263820.PTO1529"/>
<dbReference type="SUPFAM" id="SSF82866">
    <property type="entry name" value="Multidrug efflux transporter AcrB transmembrane domain"/>
    <property type="match status" value="2"/>
</dbReference>
<feature type="transmembrane region" description="Helical" evidence="7">
    <location>
        <begin position="392"/>
        <end position="413"/>
    </location>
</feature>
<evidence type="ECO:0000256" key="5">
    <source>
        <dbReference type="ARBA" id="ARBA00022989"/>
    </source>
</evidence>
<evidence type="ECO:0000256" key="6">
    <source>
        <dbReference type="ARBA" id="ARBA00023136"/>
    </source>
</evidence>
<dbReference type="KEGG" id="pto:PTO1529"/>
<feature type="domain" description="Membrane transport protein MMPL" evidence="8">
    <location>
        <begin position="317"/>
        <end position="494"/>
    </location>
</feature>
<keyword evidence="6 7" id="KW-0472">Membrane</keyword>
<dbReference type="RefSeq" id="WP_011178330.1">
    <property type="nucleotide sequence ID" value="NC_005877.1"/>
</dbReference>
<dbReference type="PANTHER" id="PTHR33406:SF6">
    <property type="entry name" value="MEMBRANE PROTEIN YDGH-RELATED"/>
    <property type="match status" value="1"/>
</dbReference>
<protein>
    <submittedName>
        <fullName evidence="9">Transporter, MMPL family</fullName>
    </submittedName>
</protein>
<dbReference type="AlphaFoldDB" id="Q6KYT8"/>
<feature type="transmembrane region" description="Helical" evidence="7">
    <location>
        <begin position="524"/>
        <end position="542"/>
    </location>
</feature>
<feature type="transmembrane region" description="Helical" evidence="7">
    <location>
        <begin position="440"/>
        <end position="458"/>
    </location>
</feature>
<keyword evidence="3" id="KW-1003">Cell membrane</keyword>
<dbReference type="HOGENOM" id="CLU_018329_0_0_2"/>
<keyword evidence="4 7" id="KW-0812">Transmembrane</keyword>
<dbReference type="Pfam" id="PF03176">
    <property type="entry name" value="MMPL"/>
    <property type="match status" value="2"/>
</dbReference>
<feature type="domain" description="Membrane transport protein MMPL" evidence="8">
    <location>
        <begin position="652"/>
        <end position="838"/>
    </location>
</feature>
<evidence type="ECO:0000259" key="8">
    <source>
        <dbReference type="Pfam" id="PF03176"/>
    </source>
</evidence>
<feature type="transmembrane region" description="Helical" evidence="7">
    <location>
        <begin position="464"/>
        <end position="491"/>
    </location>
</feature>
<feature type="transmembrane region" description="Helical" evidence="7">
    <location>
        <begin position="782"/>
        <end position="808"/>
    </location>
</feature>